<keyword evidence="1" id="KW-1003">Cell membrane</keyword>
<dbReference type="Proteomes" id="UP000282311">
    <property type="component" value="Unassembled WGS sequence"/>
</dbReference>
<gene>
    <name evidence="6" type="ORF">D7M11_10010</name>
</gene>
<dbReference type="Gene3D" id="3.40.190.10">
    <property type="entry name" value="Periplasmic binding protein-like II"/>
    <property type="match status" value="1"/>
</dbReference>
<sequence length="473" mass="51658">MVKVDNPLKRWTKIGTAALTAGTALLAGCDAAGGDEKKLMQLGQEEQATIKVMSMFDESYFFQLYGALFSAKYPNIDIQVASTQGAISYGPDTDYNKQLYRFIDEQKPDVLLLTLDQYEKMAEEGRLYELDSVIKQDKFDVDGILPSVIETIKSRSGARLYGLAPGFSSQALFYNKTLFDSLGVPPPQDGMTWEQTIELAKRFGLAGNGSSRPSGLSLDSGDSVFRFIQMLGATKGLSYIDPAGATLTIKSDGWKRSAQLALDAFKSKAIYRSDQQFLGGTMEDYYKQDPFIGGKTAMSISGAYFIDSLKQAKALLKEMPEWDLVSLPADPGNPESLSTISVNQIFAVNAQSANPRAAWEFVKYVGGDEYARVTSKSSVMGNLSSRVAYVKDPEGRNIEAFFKGKGGTSSASKALSNVPNSFIEQLHPIAEAEFQEVLDGKKSVDDALQAIQDKGQAELTKAKQAQERSKESK</sequence>
<dbReference type="InterPro" id="IPR006059">
    <property type="entry name" value="SBP"/>
</dbReference>
<dbReference type="InterPro" id="IPR050490">
    <property type="entry name" value="Bact_solute-bd_prot1"/>
</dbReference>
<dbReference type="AlphaFoldDB" id="A0A3B0CJ49"/>
<evidence type="ECO:0000313" key="7">
    <source>
        <dbReference type="Proteomes" id="UP000282311"/>
    </source>
</evidence>
<evidence type="ECO:0000256" key="2">
    <source>
        <dbReference type="ARBA" id="ARBA00022729"/>
    </source>
</evidence>
<keyword evidence="2" id="KW-0732">Signal</keyword>
<dbReference type="Pfam" id="PF01547">
    <property type="entry name" value="SBP_bac_1"/>
    <property type="match status" value="1"/>
</dbReference>
<keyword evidence="4" id="KW-0564">Palmitate</keyword>
<keyword evidence="7" id="KW-1185">Reference proteome</keyword>
<evidence type="ECO:0000256" key="5">
    <source>
        <dbReference type="ARBA" id="ARBA00023288"/>
    </source>
</evidence>
<evidence type="ECO:0000256" key="4">
    <source>
        <dbReference type="ARBA" id="ARBA00023139"/>
    </source>
</evidence>
<dbReference type="PROSITE" id="PS51257">
    <property type="entry name" value="PROKAR_LIPOPROTEIN"/>
    <property type="match status" value="1"/>
</dbReference>
<protein>
    <submittedName>
        <fullName evidence="6">Extracellular solute-binding protein</fullName>
    </submittedName>
</protein>
<dbReference type="PANTHER" id="PTHR43649">
    <property type="entry name" value="ARABINOSE-BINDING PROTEIN-RELATED"/>
    <property type="match status" value="1"/>
</dbReference>
<dbReference type="SUPFAM" id="SSF53850">
    <property type="entry name" value="Periplasmic binding protein-like II"/>
    <property type="match status" value="1"/>
</dbReference>
<evidence type="ECO:0000313" key="6">
    <source>
        <dbReference type="EMBL" id="RKN84861.1"/>
    </source>
</evidence>
<keyword evidence="3" id="KW-0472">Membrane</keyword>
<name>A0A3B0CJ49_9BACL</name>
<reference evidence="6 7" key="1">
    <citation type="journal article" date="2007" name="Int. J. Syst. Evol. Microbiol.">
        <title>Paenibacillus ginsengarvi sp. nov., isolated from soil from ginseng cultivation.</title>
        <authorList>
            <person name="Yoon M.H."/>
            <person name="Ten L.N."/>
            <person name="Im W.T."/>
        </authorList>
    </citation>
    <scope>NUCLEOTIDE SEQUENCE [LARGE SCALE GENOMIC DNA]</scope>
    <source>
        <strain evidence="6 7">KCTC 13059</strain>
    </source>
</reference>
<proteinExistence type="predicted"/>
<comment type="caution">
    <text evidence="6">The sequence shown here is derived from an EMBL/GenBank/DDBJ whole genome shotgun (WGS) entry which is preliminary data.</text>
</comment>
<accession>A0A3B0CJ49</accession>
<keyword evidence="5" id="KW-0449">Lipoprotein</keyword>
<evidence type="ECO:0000256" key="3">
    <source>
        <dbReference type="ARBA" id="ARBA00023136"/>
    </source>
</evidence>
<dbReference type="EMBL" id="RBAH01000006">
    <property type="protein sequence ID" value="RKN84861.1"/>
    <property type="molecule type" value="Genomic_DNA"/>
</dbReference>
<dbReference type="PANTHER" id="PTHR43649:SF33">
    <property type="entry name" value="POLYGALACTURONAN_RHAMNOGALACTURONAN-BINDING PROTEIN YTCQ"/>
    <property type="match status" value="1"/>
</dbReference>
<evidence type="ECO:0000256" key="1">
    <source>
        <dbReference type="ARBA" id="ARBA00022475"/>
    </source>
</evidence>
<organism evidence="6 7">
    <name type="scientific">Paenibacillus ginsengarvi</name>
    <dbReference type="NCBI Taxonomy" id="400777"/>
    <lineage>
        <taxon>Bacteria</taxon>
        <taxon>Bacillati</taxon>
        <taxon>Bacillota</taxon>
        <taxon>Bacilli</taxon>
        <taxon>Bacillales</taxon>
        <taxon>Paenibacillaceae</taxon>
        <taxon>Paenibacillus</taxon>
    </lineage>
</organism>